<name>A0A7V8IJW2_9GAMM</name>
<dbReference type="AlphaFoldDB" id="A0A7V8IJW2"/>
<evidence type="ECO:0000313" key="2">
    <source>
        <dbReference type="Proteomes" id="UP000053038"/>
    </source>
</evidence>
<comment type="caution">
    <text evidence="1">The sequence shown here is derived from an EMBL/GenBank/DDBJ whole genome shotgun (WGS) entry which is preliminary data.</text>
</comment>
<evidence type="ECO:0000313" key="1">
    <source>
        <dbReference type="EMBL" id="KHN53075.1"/>
    </source>
</evidence>
<proteinExistence type="predicted"/>
<gene>
    <name evidence="1" type="ORF">OI69_06970</name>
</gene>
<dbReference type="EMBL" id="JSXC01000019">
    <property type="protein sequence ID" value="KHN53075.1"/>
    <property type="molecule type" value="Genomic_DNA"/>
</dbReference>
<accession>A0A7V8IJW2</accession>
<sequence length="78" mass="9030">MSAKKNPTKAGFFIKKLKLLNFSFFVDNVLTDNWIEFLQFQFFRLSTFVLRSGIEVTSTSRRNQLDLLANTLSHDSVP</sequence>
<protein>
    <submittedName>
        <fullName evidence="1">Uncharacterized protein</fullName>
    </submittedName>
</protein>
<dbReference type="Proteomes" id="UP000053038">
    <property type="component" value="Unassembled WGS sequence"/>
</dbReference>
<keyword evidence="2" id="KW-1185">Reference proteome</keyword>
<reference evidence="1 2" key="1">
    <citation type="submission" date="2014-10" db="EMBL/GenBank/DDBJ databases">
        <title>Genome sequence of Pectobacterium carotovorum M022.</title>
        <authorList>
            <person name="Chan K.-G."/>
            <person name="Tan W.-S."/>
        </authorList>
    </citation>
    <scope>NUCLEOTIDE SEQUENCE [LARGE SCALE GENOMIC DNA]</scope>
    <source>
        <strain evidence="1 2">M022</strain>
    </source>
</reference>
<organism evidence="1 2">
    <name type="scientific">Pectobacterium fontis</name>
    <dbReference type="NCBI Taxonomy" id="2558042"/>
    <lineage>
        <taxon>Bacteria</taxon>
        <taxon>Pseudomonadati</taxon>
        <taxon>Pseudomonadota</taxon>
        <taxon>Gammaproteobacteria</taxon>
        <taxon>Enterobacterales</taxon>
        <taxon>Pectobacteriaceae</taxon>
        <taxon>Pectobacterium</taxon>
    </lineage>
</organism>